<dbReference type="EMBL" id="MLQL01000075">
    <property type="protein sequence ID" value="OQE11244.1"/>
    <property type="molecule type" value="Genomic_DNA"/>
</dbReference>
<reference evidence="3" key="1">
    <citation type="journal article" date="2017" name="Nat. Microbiol.">
        <title>Global analysis of biosynthetic gene clusters reveals vast potential of secondary metabolite production in Penicillium species.</title>
        <authorList>
            <person name="Nielsen J.C."/>
            <person name="Grijseels S."/>
            <person name="Prigent S."/>
            <person name="Ji B."/>
            <person name="Dainat J."/>
            <person name="Nielsen K.F."/>
            <person name="Frisvad J.C."/>
            <person name="Workman M."/>
            <person name="Nielsen J."/>
        </authorList>
    </citation>
    <scope>NUCLEOTIDE SEQUENCE [LARGE SCALE GENOMIC DNA]</scope>
    <source>
        <strain evidence="3">IBT 14082</strain>
    </source>
</reference>
<accession>A0A1V6SBY0</accession>
<evidence type="ECO:0000313" key="3">
    <source>
        <dbReference type="Proteomes" id="UP000191342"/>
    </source>
</evidence>
<sequence>MTLMHRDSGYGTADGADPGILADGFNEQPGSNFGLATSEARVNEHWPYGGGEKFRYQSILKGGRFRNVLYKSPE</sequence>
<proteinExistence type="predicted"/>
<dbReference type="AlphaFoldDB" id="A0A1V6SBY0"/>
<comment type="caution">
    <text evidence="2">The sequence shown here is derived from an EMBL/GenBank/DDBJ whole genome shotgun (WGS) entry which is preliminary data.</text>
</comment>
<protein>
    <submittedName>
        <fullName evidence="2">Uncharacterized protein</fullName>
    </submittedName>
</protein>
<organism evidence="2 3">
    <name type="scientific">Penicillium flavigenum</name>
    <dbReference type="NCBI Taxonomy" id="254877"/>
    <lineage>
        <taxon>Eukaryota</taxon>
        <taxon>Fungi</taxon>
        <taxon>Dikarya</taxon>
        <taxon>Ascomycota</taxon>
        <taxon>Pezizomycotina</taxon>
        <taxon>Eurotiomycetes</taxon>
        <taxon>Eurotiomycetidae</taxon>
        <taxon>Eurotiales</taxon>
        <taxon>Aspergillaceae</taxon>
        <taxon>Penicillium</taxon>
    </lineage>
</organism>
<keyword evidence="3" id="KW-1185">Reference proteome</keyword>
<evidence type="ECO:0000313" key="2">
    <source>
        <dbReference type="EMBL" id="OQE11244.1"/>
    </source>
</evidence>
<evidence type="ECO:0000256" key="1">
    <source>
        <dbReference type="SAM" id="MobiDB-lite"/>
    </source>
</evidence>
<name>A0A1V6SBY0_9EURO</name>
<gene>
    <name evidence="2" type="ORF">PENFLA_c075G04643</name>
</gene>
<dbReference type="Proteomes" id="UP000191342">
    <property type="component" value="Unassembled WGS sequence"/>
</dbReference>
<feature type="region of interest" description="Disordered" evidence="1">
    <location>
        <begin position="1"/>
        <end position="24"/>
    </location>
</feature>